<keyword evidence="3" id="KW-1185">Reference proteome</keyword>
<dbReference type="PANTHER" id="PTHR40254:SF1">
    <property type="entry name" value="BLR0577 PROTEIN"/>
    <property type="match status" value="1"/>
</dbReference>
<evidence type="ECO:0000313" key="3">
    <source>
        <dbReference type="Proteomes" id="UP000588186"/>
    </source>
</evidence>
<feature type="domain" description="FAD-dependent urate hydroxylase HpyO/Asp monooxygenase CreE-like FAD/NAD(P)-binding" evidence="1">
    <location>
        <begin position="4"/>
        <end position="147"/>
    </location>
</feature>
<dbReference type="InterPro" id="IPR036188">
    <property type="entry name" value="FAD/NAD-bd_sf"/>
</dbReference>
<evidence type="ECO:0000259" key="1">
    <source>
        <dbReference type="Pfam" id="PF13454"/>
    </source>
</evidence>
<dbReference type="AlphaFoldDB" id="A0A6V7R4I2"/>
<organism evidence="2 3">
    <name type="scientific">Phocicoccus pinnipedialis</name>
    <dbReference type="NCBI Taxonomy" id="110845"/>
    <lineage>
        <taxon>Bacteria</taxon>
        <taxon>Bacillati</taxon>
        <taxon>Bacillota</taxon>
        <taxon>Bacilli</taxon>
        <taxon>Bacillales</taxon>
        <taxon>Salinicoccaceae</taxon>
        <taxon>Phocicoccus</taxon>
    </lineage>
</organism>
<accession>A0A6V7R4I2</accession>
<proteinExistence type="predicted"/>
<comment type="caution">
    <text evidence="2">The sequence shown here is derived from an EMBL/GenBank/DDBJ whole genome shotgun (WGS) entry which is preliminary data.</text>
</comment>
<name>A0A6V7R4I2_9BACL</name>
<sequence>MKVAIIGAGMAGIGTMRYYIDHVEVPFELYIYDTKRDAGVGYPFGPDDKALLLNQRLRKMTLAPWDDKEEYIKYLERKRPESLEKEFISRAEFGEYTNDVFNQYIEDPRVTFIPEIVSDITVDGDSFTLHIEDRQEVFDVVHLCIGQLPQTDFYDLKGTDAFISTPFPINAYKDQLLRSDSVGIIGSSLTAIDIMMFLYTNQYNGKILAASRSGVLPFIRGSEADITITKDSWMQEQETPSISHFMEAIEDELNALGIDFNLVYELNDMSVEESLKWQLQNIETMGKIETVVTTLTVTLRKLWNQYPQHDREYFMKELKSLIMQLEGPFPMETAEKLVEMIEKNQLLFVSHLSDIEYRDTFILRDDKSTYNTELLVNATGPNMNGEHLADTNNASGLVKQLIDRRIFTRDELGGILVTYPEFSVISQAHGVLSRMKLYGNLISSTHVINSGVNLILSQIPQTIDTMLESIKNKK</sequence>
<dbReference type="EMBL" id="CAJEWB010000005">
    <property type="protein sequence ID" value="CAD2072290.1"/>
    <property type="molecule type" value="Genomic_DNA"/>
</dbReference>
<dbReference type="InterPro" id="IPR038732">
    <property type="entry name" value="HpyO/CreE_NAD-binding"/>
</dbReference>
<dbReference type="Pfam" id="PF13454">
    <property type="entry name" value="NAD_binding_9"/>
    <property type="match status" value="1"/>
</dbReference>
<dbReference type="PANTHER" id="PTHR40254">
    <property type="entry name" value="BLR0577 PROTEIN"/>
    <property type="match status" value="1"/>
</dbReference>
<reference evidence="2 3" key="1">
    <citation type="submission" date="2020-07" db="EMBL/GenBank/DDBJ databases">
        <authorList>
            <person name="Criscuolo A."/>
        </authorList>
    </citation>
    <scope>NUCLEOTIDE SEQUENCE [LARGE SCALE GENOMIC DNA]</scope>
    <source>
        <strain evidence="2">CIP107946</strain>
    </source>
</reference>
<dbReference type="RefSeq" id="WP_186076380.1">
    <property type="nucleotide sequence ID" value="NZ_CAJEWB010000005.1"/>
</dbReference>
<dbReference type="SUPFAM" id="SSF51905">
    <property type="entry name" value="FAD/NAD(P)-binding domain"/>
    <property type="match status" value="1"/>
</dbReference>
<evidence type="ECO:0000313" key="2">
    <source>
        <dbReference type="EMBL" id="CAD2072290.1"/>
    </source>
</evidence>
<dbReference type="InterPro" id="IPR052189">
    <property type="entry name" value="L-asp_N-monooxygenase_NS-form"/>
</dbReference>
<gene>
    <name evidence="2" type="ORF">JEOPIN946_00388</name>
</gene>
<dbReference type="Gene3D" id="3.50.50.60">
    <property type="entry name" value="FAD/NAD(P)-binding domain"/>
    <property type="match status" value="1"/>
</dbReference>
<protein>
    <recommendedName>
        <fullName evidence="1">FAD-dependent urate hydroxylase HpyO/Asp monooxygenase CreE-like FAD/NAD(P)-binding domain-containing protein</fullName>
    </recommendedName>
</protein>
<dbReference type="Proteomes" id="UP000588186">
    <property type="component" value="Unassembled WGS sequence"/>
</dbReference>